<dbReference type="AlphaFoldDB" id="G7VF06"/>
<protein>
    <submittedName>
        <fullName evidence="1">Uncharacterized protein</fullName>
    </submittedName>
</protein>
<dbReference type="GeneID" id="11594393"/>
<dbReference type="EMBL" id="CP003098">
    <property type="protein sequence ID" value="AET34171.1"/>
    <property type="molecule type" value="Genomic_DNA"/>
</dbReference>
<dbReference type="OrthoDB" id="26048at2157"/>
<gene>
    <name evidence="1" type="ORF">P186_2795</name>
</gene>
<name>G7VF06_9CREN</name>
<dbReference type="BioCyc" id="PSP1104324:GJSN-2732-MONOMER"/>
<keyword evidence="2" id="KW-1185">Reference proteome</keyword>
<proteinExistence type="predicted"/>
<organism evidence="1 2">
    <name type="scientific">Pyrobaculum ferrireducens</name>
    <dbReference type="NCBI Taxonomy" id="1104324"/>
    <lineage>
        <taxon>Archaea</taxon>
        <taxon>Thermoproteota</taxon>
        <taxon>Thermoprotei</taxon>
        <taxon>Thermoproteales</taxon>
        <taxon>Thermoproteaceae</taxon>
        <taxon>Pyrobaculum</taxon>
    </lineage>
</organism>
<sequence>MELVVPLCGTWREFQEATLIVRESVVTVVGRVGDSFDERVVDVGDVADVVRPYVELYDWFASEVGRVLGVEYGPDSAGLFQWLRSHVAFIVSANARWGRLVDGVGPFSVRRFVKRVYMPYIGHSLTLTYVAYPYPDAIVAAENKGRTMAIGSVVVEWGGVKVASAGVRTLAGALLLAQAAPELRPELGELKKALEGFVERFRAISACR</sequence>
<dbReference type="RefSeq" id="WP_014289996.1">
    <property type="nucleotide sequence ID" value="NC_016645.1"/>
</dbReference>
<evidence type="ECO:0000313" key="1">
    <source>
        <dbReference type="EMBL" id="AET34171.1"/>
    </source>
</evidence>
<reference evidence="1 2" key="1">
    <citation type="journal article" date="2012" name="J. Bacteriol.">
        <title>Complete genome sequence of strain 1860, a crenarchaeon of the genus pyrobaculum able to grow with various electron acceptors.</title>
        <authorList>
            <person name="Mardanov A.V."/>
            <person name="Gumerov V.M."/>
            <person name="Slobodkina G.B."/>
            <person name="Beletsky A.V."/>
            <person name="Bonch-Osmolovskaya E.A."/>
            <person name="Ravin N.V."/>
            <person name="Skryabin K.G."/>
        </authorList>
    </citation>
    <scope>NUCLEOTIDE SEQUENCE [LARGE SCALE GENOMIC DNA]</scope>
    <source>
        <strain evidence="1 2">1860</strain>
    </source>
</reference>
<dbReference type="HOGENOM" id="CLU_1352156_0_0_2"/>
<dbReference type="Proteomes" id="UP000005867">
    <property type="component" value="Chromosome"/>
</dbReference>
<dbReference type="KEGG" id="pyr:P186_2795"/>
<dbReference type="eggNOG" id="arCOG06058">
    <property type="taxonomic scope" value="Archaea"/>
</dbReference>
<accession>G7VF06</accession>
<evidence type="ECO:0000313" key="2">
    <source>
        <dbReference type="Proteomes" id="UP000005867"/>
    </source>
</evidence>